<keyword evidence="2" id="KW-1185">Reference proteome</keyword>
<evidence type="ECO:0000313" key="1">
    <source>
        <dbReference type="EMBL" id="CAB9516411.1"/>
    </source>
</evidence>
<dbReference type="OrthoDB" id="433512at2759"/>
<dbReference type="AlphaFoldDB" id="A0A9N8E7Z0"/>
<comment type="caution">
    <text evidence="1">The sequence shown here is derived from an EMBL/GenBank/DDBJ whole genome shotgun (WGS) entry which is preliminary data.</text>
</comment>
<organism evidence="1 2">
    <name type="scientific">Seminavis robusta</name>
    <dbReference type="NCBI Taxonomy" id="568900"/>
    <lineage>
        <taxon>Eukaryota</taxon>
        <taxon>Sar</taxon>
        <taxon>Stramenopiles</taxon>
        <taxon>Ochrophyta</taxon>
        <taxon>Bacillariophyta</taxon>
        <taxon>Bacillariophyceae</taxon>
        <taxon>Bacillariophycidae</taxon>
        <taxon>Naviculales</taxon>
        <taxon>Naviculaceae</taxon>
        <taxon>Seminavis</taxon>
    </lineage>
</organism>
<dbReference type="EMBL" id="CAICTM010000780">
    <property type="protein sequence ID" value="CAB9516411.1"/>
    <property type="molecule type" value="Genomic_DNA"/>
</dbReference>
<evidence type="ECO:0000313" key="2">
    <source>
        <dbReference type="Proteomes" id="UP001153069"/>
    </source>
</evidence>
<accession>A0A9N8E7Z0</accession>
<protein>
    <submittedName>
        <fullName evidence="1">Uncharacterized protein</fullName>
    </submittedName>
</protein>
<sequence length="204" mass="22697">MKRTCDSRDFATSFLRSLGAADAAPVIHRLLARALIPKEKREAPAKVGLSGWYDIAAAKLRRMKCLSGSFETELIRICREDLRLSVDSRTNSVDLPLIIIDGLIMSKENQDFVGALYEAVLESEITALILVKEDSWANELITLNGGTQILPVDQVINNPREDATKPFTATPQWKGLGWRLRDIQAFADMEGIKDVALREGMTPQ</sequence>
<gene>
    <name evidence="1" type="ORF">SEMRO_781_G201540.1</name>
</gene>
<dbReference type="Proteomes" id="UP001153069">
    <property type="component" value="Unassembled WGS sequence"/>
</dbReference>
<reference evidence="1" key="1">
    <citation type="submission" date="2020-06" db="EMBL/GenBank/DDBJ databases">
        <authorList>
            <consortium name="Plant Systems Biology data submission"/>
        </authorList>
    </citation>
    <scope>NUCLEOTIDE SEQUENCE</scope>
    <source>
        <strain evidence="1">D6</strain>
    </source>
</reference>
<proteinExistence type="predicted"/>
<name>A0A9N8E7Z0_9STRA</name>